<accession>A0A0A8LCF7</accession>
<dbReference type="InterPro" id="IPR043129">
    <property type="entry name" value="ATPase_NBD"/>
</dbReference>
<dbReference type="InterPro" id="IPR004000">
    <property type="entry name" value="Actin"/>
</dbReference>
<comment type="caution">
    <text evidence="1">The sequence shown here is derived from an EMBL/GenBank/DDBJ whole genome shotgun (WGS) entry which is preliminary data.</text>
</comment>
<evidence type="ECO:0000313" key="1">
    <source>
        <dbReference type="EMBL" id="CDO95865.1"/>
    </source>
</evidence>
<dbReference type="Gene3D" id="3.30.420.40">
    <property type="match status" value="1"/>
</dbReference>
<dbReference type="AlphaFoldDB" id="A0A0A8LCF7"/>
<dbReference type="Pfam" id="PF00022">
    <property type="entry name" value="Actin"/>
    <property type="match status" value="1"/>
</dbReference>
<organism evidence="1 2">
    <name type="scientific">Kluyveromyces dobzhanskii CBS 2104</name>
    <dbReference type="NCBI Taxonomy" id="1427455"/>
    <lineage>
        <taxon>Eukaryota</taxon>
        <taxon>Fungi</taxon>
        <taxon>Dikarya</taxon>
        <taxon>Ascomycota</taxon>
        <taxon>Saccharomycotina</taxon>
        <taxon>Saccharomycetes</taxon>
        <taxon>Saccharomycetales</taxon>
        <taxon>Saccharomycetaceae</taxon>
        <taxon>Kluyveromyces</taxon>
    </lineage>
</organism>
<name>A0A0A8LCF7_9SACH</name>
<dbReference type="SUPFAM" id="SSF53067">
    <property type="entry name" value="Actin-like ATPase domain"/>
    <property type="match status" value="2"/>
</dbReference>
<proteinExistence type="predicted"/>
<gene>
    <name evidence="1" type="ORF">KLDO_g4090</name>
</gene>
<evidence type="ECO:0000313" key="2">
    <source>
        <dbReference type="Proteomes" id="UP000031516"/>
    </source>
</evidence>
<reference evidence="1 2" key="1">
    <citation type="submission" date="2014-03" db="EMBL/GenBank/DDBJ databases">
        <title>The genome of Kluyveromyces dobzhanskii.</title>
        <authorList>
            <person name="Nystedt B."/>
            <person name="Astrom S."/>
        </authorList>
    </citation>
    <scope>NUCLEOTIDE SEQUENCE [LARGE SCALE GENOMIC DNA]</scope>
    <source>
        <strain evidence="1 2">CBS 2104</strain>
    </source>
</reference>
<dbReference type="EMBL" id="CCBQ010000045">
    <property type="protein sequence ID" value="CDO95865.1"/>
    <property type="molecule type" value="Genomic_DNA"/>
</dbReference>
<keyword evidence="2" id="KW-1185">Reference proteome</keyword>
<protein>
    <submittedName>
        <fullName evidence="1">WGS project CCBQ000000000 data, contig 00015</fullName>
    </submittedName>
</protein>
<sequence>MTVAVVVAIEHASVEIGYAGDFRSVGKMEKCIDWLDDDMEAYTMCRSWFHDIVMYNSKGAKVVISEPMWLSMVRKQRLCKVLFGRLKVNSICFVPNCLNAFIAGGIMNGLYIEVNPKNTEVIAIFDGRILDPYCKSSKLGSADIDEFYKTEEDVYDDDELPLTILLNNVLAKLPIDVRKRISNQVMLVSEDRQVMNYILAQKNVVDTMGPWVGASIYTWNNLLKGRPDHLEVTQSDFNDTGRIPDWHSHKFEV</sequence>
<dbReference type="Proteomes" id="UP000031516">
    <property type="component" value="Unassembled WGS sequence"/>
</dbReference>
<dbReference type="OrthoDB" id="337660at2759"/>